<dbReference type="InterPro" id="IPR041698">
    <property type="entry name" value="Methyltransf_25"/>
</dbReference>
<dbReference type="PATRIC" id="fig|1300344.3.peg.2631"/>
<dbReference type="AlphaFoldDB" id="A0A161I8Q6"/>
<evidence type="ECO:0000259" key="2">
    <source>
        <dbReference type="Pfam" id="PF13649"/>
    </source>
</evidence>
<keyword evidence="3" id="KW-0489">Methyltransferase</keyword>
<dbReference type="GO" id="GO:0043770">
    <property type="term" value="F:demethylmenaquinone methyltransferase activity"/>
    <property type="evidence" value="ECO:0007669"/>
    <property type="project" value="UniProtKB-EC"/>
</dbReference>
<organism evidence="3 4">
    <name type="scientific">Isoptericola dokdonensis DS-3</name>
    <dbReference type="NCBI Taxonomy" id="1300344"/>
    <lineage>
        <taxon>Bacteria</taxon>
        <taxon>Bacillati</taxon>
        <taxon>Actinomycetota</taxon>
        <taxon>Actinomycetes</taxon>
        <taxon>Micrococcales</taxon>
        <taxon>Promicromonosporaceae</taxon>
        <taxon>Isoptericola</taxon>
    </lineage>
</organism>
<dbReference type="Proteomes" id="UP000076794">
    <property type="component" value="Chromosome"/>
</dbReference>
<feature type="region of interest" description="Disordered" evidence="1">
    <location>
        <begin position="162"/>
        <end position="225"/>
    </location>
</feature>
<protein>
    <submittedName>
        <fullName evidence="3">Demethylmenaquinone methyltransferase</fullName>
        <ecNumber evidence="3">2.1.1.163</ecNumber>
    </submittedName>
</protein>
<dbReference type="KEGG" id="ido:I598_2618"/>
<dbReference type="CDD" id="cd02440">
    <property type="entry name" value="AdoMet_MTases"/>
    <property type="match status" value="1"/>
</dbReference>
<dbReference type="InterPro" id="IPR029063">
    <property type="entry name" value="SAM-dependent_MTases_sf"/>
</dbReference>
<dbReference type="GO" id="GO:0032259">
    <property type="term" value="P:methylation"/>
    <property type="evidence" value="ECO:0007669"/>
    <property type="project" value="UniProtKB-KW"/>
</dbReference>
<evidence type="ECO:0000256" key="1">
    <source>
        <dbReference type="SAM" id="MobiDB-lite"/>
    </source>
</evidence>
<dbReference type="STRING" id="1300344.I598_2618"/>
<evidence type="ECO:0000313" key="3">
    <source>
        <dbReference type="EMBL" id="ANC32148.1"/>
    </source>
</evidence>
<dbReference type="PANTHER" id="PTHR43591">
    <property type="entry name" value="METHYLTRANSFERASE"/>
    <property type="match status" value="1"/>
</dbReference>
<name>A0A161I8Q6_9MICO</name>
<sequence>MPVTLLDDVRPDESDHPFLPGMSRGWLMPWYDVVARFRGLGRLYRRTAVVAGVRPGEHVLDVGCGTGNLTREILRTAPDAVVTGLDPDGDSLRRAAGKLRRRPAEVTLVRGFAHRLPVADGSQDHVVSSLALHHVPLAEKVLLAGEIARVLGPGGTVTIADFAGDHGSAHHHGHGDAAHDGPDARSSHAEPGGPHAHDDGAHRHRPGGRQPGHGPGSRTHDADNADGGIERLLAGAGLTDARAVGRMPLLGDEVVFVQARRA</sequence>
<feature type="compositionally biased region" description="Basic and acidic residues" evidence="1">
    <location>
        <begin position="163"/>
        <end position="188"/>
    </location>
</feature>
<feature type="domain" description="Methyltransferase" evidence="2">
    <location>
        <begin position="59"/>
        <end position="155"/>
    </location>
</feature>
<dbReference type="EMBL" id="CP014209">
    <property type="protein sequence ID" value="ANC32148.1"/>
    <property type="molecule type" value="Genomic_DNA"/>
</dbReference>
<gene>
    <name evidence="3" type="primary">ubiE_4</name>
    <name evidence="3" type="ORF">I598_2618</name>
</gene>
<proteinExistence type="predicted"/>
<dbReference type="SUPFAM" id="SSF53335">
    <property type="entry name" value="S-adenosyl-L-methionine-dependent methyltransferases"/>
    <property type="match status" value="1"/>
</dbReference>
<accession>A0A161I8Q6</accession>
<dbReference type="PANTHER" id="PTHR43591:SF24">
    <property type="entry name" value="2-METHOXY-6-POLYPRENYL-1,4-BENZOQUINOL METHYLASE, MITOCHONDRIAL"/>
    <property type="match status" value="1"/>
</dbReference>
<keyword evidence="4" id="KW-1185">Reference proteome</keyword>
<dbReference type="Gene3D" id="3.40.50.150">
    <property type="entry name" value="Vaccinia Virus protein VP39"/>
    <property type="match status" value="1"/>
</dbReference>
<reference evidence="3 4" key="1">
    <citation type="submission" date="2016-01" db="EMBL/GenBank/DDBJ databases">
        <title>Complete genome sequence of a soil Actinobacterium, Isoptericola dokdonensis DS-3.</title>
        <authorList>
            <person name="Kwon S.-K."/>
            <person name="Kim J.F."/>
        </authorList>
    </citation>
    <scope>NUCLEOTIDE SEQUENCE [LARGE SCALE GENOMIC DNA]</scope>
    <source>
        <strain evidence="3 4">DS-3</strain>
    </source>
</reference>
<evidence type="ECO:0000313" key="4">
    <source>
        <dbReference type="Proteomes" id="UP000076794"/>
    </source>
</evidence>
<keyword evidence="3" id="KW-0808">Transferase</keyword>
<dbReference type="EC" id="2.1.1.163" evidence="3"/>
<dbReference type="Pfam" id="PF13649">
    <property type="entry name" value="Methyltransf_25"/>
    <property type="match status" value="1"/>
</dbReference>